<dbReference type="SUPFAM" id="SSF52129">
    <property type="entry name" value="Caspase-like"/>
    <property type="match status" value="1"/>
</dbReference>
<accession>A0A7M7GIN1</accession>
<dbReference type="RefSeq" id="XP_003726461.2">
    <property type="nucleotide sequence ID" value="XM_003726413.3"/>
</dbReference>
<dbReference type="InterPro" id="IPR001309">
    <property type="entry name" value="Pept_C14_p20"/>
</dbReference>
<proteinExistence type="inferred from homology"/>
<keyword evidence="2" id="KW-0433">Leucine-rich repeat</keyword>
<dbReference type="OMA" id="YRMRTRP"/>
<evidence type="ECO:0000256" key="1">
    <source>
        <dbReference type="ARBA" id="ARBA00010134"/>
    </source>
</evidence>
<dbReference type="Proteomes" id="UP000007110">
    <property type="component" value="Unassembled WGS sequence"/>
</dbReference>
<evidence type="ECO:0000313" key="6">
    <source>
        <dbReference type="EnsemblMetazoa" id="XP_003726461"/>
    </source>
</evidence>
<dbReference type="InterPro" id="IPR032675">
    <property type="entry name" value="LRR_dom_sf"/>
</dbReference>
<dbReference type="PANTHER" id="PTHR48051">
    <property type="match status" value="1"/>
</dbReference>
<dbReference type="InterPro" id="IPR015917">
    <property type="entry name" value="Pept_C14A"/>
</dbReference>
<dbReference type="SUPFAM" id="SSF52058">
    <property type="entry name" value="L domain-like"/>
    <property type="match status" value="1"/>
</dbReference>
<keyword evidence="3" id="KW-0677">Repeat</keyword>
<dbReference type="InterPro" id="IPR001611">
    <property type="entry name" value="Leu-rich_rpt"/>
</dbReference>
<dbReference type="SMART" id="SM00364">
    <property type="entry name" value="LRR_BAC"/>
    <property type="match status" value="4"/>
</dbReference>
<dbReference type="InterPro" id="IPR050216">
    <property type="entry name" value="LRR_domain-containing"/>
</dbReference>
<dbReference type="InParanoid" id="A0A7M7GIN1"/>
<dbReference type="KEGG" id="spu:100893970"/>
<feature type="region of interest" description="Disordered" evidence="4">
    <location>
        <begin position="287"/>
        <end position="306"/>
    </location>
</feature>
<dbReference type="Gene3D" id="3.40.50.1460">
    <property type="match status" value="1"/>
</dbReference>
<evidence type="ECO:0000256" key="3">
    <source>
        <dbReference type="ARBA" id="ARBA00022737"/>
    </source>
</evidence>
<feature type="region of interest" description="Disordered" evidence="4">
    <location>
        <begin position="402"/>
        <end position="438"/>
    </location>
</feature>
<evidence type="ECO:0000313" key="7">
    <source>
        <dbReference type="Proteomes" id="UP000007110"/>
    </source>
</evidence>
<dbReference type="Pfam" id="PF13855">
    <property type="entry name" value="LRR_8"/>
    <property type="match status" value="1"/>
</dbReference>
<dbReference type="Pfam" id="PF00656">
    <property type="entry name" value="Peptidase_C14"/>
    <property type="match status" value="1"/>
</dbReference>
<dbReference type="GO" id="GO:0006508">
    <property type="term" value="P:proteolysis"/>
    <property type="evidence" value="ECO:0007669"/>
    <property type="project" value="InterPro"/>
</dbReference>
<keyword evidence="7" id="KW-1185">Reference proteome</keyword>
<evidence type="ECO:0000256" key="2">
    <source>
        <dbReference type="ARBA" id="ARBA00022614"/>
    </source>
</evidence>
<dbReference type="PROSITE" id="PS50208">
    <property type="entry name" value="CASPASE_P20"/>
    <property type="match status" value="1"/>
</dbReference>
<feature type="compositionally biased region" description="Basic and acidic residues" evidence="4">
    <location>
        <begin position="288"/>
        <end position="297"/>
    </location>
</feature>
<dbReference type="InterPro" id="IPR055414">
    <property type="entry name" value="LRR_R13L4/SHOC2-like"/>
</dbReference>
<dbReference type="GO" id="GO:0004197">
    <property type="term" value="F:cysteine-type endopeptidase activity"/>
    <property type="evidence" value="ECO:0007669"/>
    <property type="project" value="InterPro"/>
</dbReference>
<dbReference type="SMART" id="SM00369">
    <property type="entry name" value="LRR_TYP"/>
    <property type="match status" value="7"/>
</dbReference>
<reference evidence="6" key="2">
    <citation type="submission" date="2021-01" db="UniProtKB">
        <authorList>
            <consortium name="EnsemblMetazoa"/>
        </authorList>
    </citation>
    <scope>IDENTIFICATION</scope>
</reference>
<feature type="compositionally biased region" description="Low complexity" evidence="4">
    <location>
        <begin position="405"/>
        <end position="418"/>
    </location>
</feature>
<dbReference type="GO" id="GO:0005737">
    <property type="term" value="C:cytoplasm"/>
    <property type="evidence" value="ECO:0000318"/>
    <property type="project" value="GO_Central"/>
</dbReference>
<dbReference type="EnsemblMetazoa" id="XM_003726413">
    <property type="protein sequence ID" value="XP_003726461"/>
    <property type="gene ID" value="LOC100893970"/>
</dbReference>
<dbReference type="SMART" id="SM00115">
    <property type="entry name" value="CASc"/>
    <property type="match status" value="1"/>
</dbReference>
<feature type="domain" description="Caspase family p20" evidence="5">
    <location>
        <begin position="274"/>
        <end position="399"/>
    </location>
</feature>
<dbReference type="AlphaFoldDB" id="A0A7M7GIN1"/>
<dbReference type="Pfam" id="PF23598">
    <property type="entry name" value="LRR_14"/>
    <property type="match status" value="1"/>
</dbReference>
<reference evidence="7" key="1">
    <citation type="submission" date="2015-02" db="EMBL/GenBank/DDBJ databases">
        <title>Genome sequencing for Strongylocentrotus purpuratus.</title>
        <authorList>
            <person name="Murali S."/>
            <person name="Liu Y."/>
            <person name="Vee V."/>
            <person name="English A."/>
            <person name="Wang M."/>
            <person name="Skinner E."/>
            <person name="Han Y."/>
            <person name="Muzny D.M."/>
            <person name="Worley K.C."/>
            <person name="Gibbs R.A."/>
        </authorList>
    </citation>
    <scope>NUCLEOTIDE SEQUENCE</scope>
</reference>
<evidence type="ECO:0000256" key="4">
    <source>
        <dbReference type="SAM" id="MobiDB-lite"/>
    </source>
</evidence>
<dbReference type="GeneID" id="100893970"/>
<organism evidence="6 7">
    <name type="scientific">Strongylocentrotus purpuratus</name>
    <name type="common">Purple sea urchin</name>
    <dbReference type="NCBI Taxonomy" id="7668"/>
    <lineage>
        <taxon>Eukaryota</taxon>
        <taxon>Metazoa</taxon>
        <taxon>Echinodermata</taxon>
        <taxon>Eleutherozoa</taxon>
        <taxon>Echinozoa</taxon>
        <taxon>Echinoidea</taxon>
        <taxon>Euechinoidea</taxon>
        <taxon>Echinacea</taxon>
        <taxon>Camarodonta</taxon>
        <taxon>Echinidea</taxon>
        <taxon>Strongylocentrotidae</taxon>
        <taxon>Strongylocentrotus</taxon>
    </lineage>
</organism>
<dbReference type="Gene3D" id="3.80.10.10">
    <property type="entry name" value="Ribonuclease Inhibitor"/>
    <property type="match status" value="2"/>
</dbReference>
<protein>
    <recommendedName>
        <fullName evidence="5">Caspase family p20 domain-containing protein</fullName>
    </recommendedName>
</protein>
<dbReference type="OrthoDB" id="676979at2759"/>
<name>A0A7M7GIN1_STRPU</name>
<dbReference type="PANTHER" id="PTHR48051:SF36">
    <property type="entry name" value="CASPASE FAMILY P20 DOMAIN-CONTAINING PROTEIN"/>
    <property type="match status" value="1"/>
</dbReference>
<dbReference type="InterPro" id="IPR011600">
    <property type="entry name" value="Pept_C14_caspase"/>
</dbReference>
<dbReference type="InterPro" id="IPR003591">
    <property type="entry name" value="Leu-rich_rpt_typical-subtyp"/>
</dbReference>
<sequence length="547" mass="61622">MATDDTQSLQSLGITPYFSSSSRDLRLDLNYRNIQRLPYDLFKLEDLQWLNLNVNKLHELPLEFGALRKLRWLYLENNLFDRFPDVLCELTALVRLYLSTNSLKMIPRDICRLTELRWLDLSDNSFWEFPLGLCDSALSKLERLIMDNNKLTCLPAQVSILKGLKTFHLSDNQLEWLPQTICDMVKLEELQLTNNPLKTLPAYFGERLKRLRILVCKGCPFIQPLKNSVDKGMTSLREYQGVINRRCEHSGLVYFKKQNDGSGEKPCYRMRTRPRGVAVIIDNLSDLGSKDRDEDGRTSTPSGHSSSDILRSVLLKLGFNVRMMRGLMSLDIISALRFISLEDHSYFDCLMVCVLSYGGQGKVIGPDGVSVDVKQLMEIFSRENCPSLADKPKMFFLQVLDKHPSSSPRSPGASGSPAVTPRNLNKGGKRSSQMSEDPTAALIPDDDDFLLTVAMVPPAAVCESLRDVYTLYVNVLFGMMEKYARKLNILDVVNAVHSEVRTIRIATVDGKGTSIKPIIQSSLKYNLYLSVPTTLVTPTSSLGMASP</sequence>
<comment type="similarity">
    <text evidence="1">Belongs to the peptidase C14A family.</text>
</comment>
<evidence type="ECO:0000259" key="5">
    <source>
        <dbReference type="PROSITE" id="PS50208"/>
    </source>
</evidence>
<dbReference type="InterPro" id="IPR029030">
    <property type="entry name" value="Caspase-like_dom_sf"/>
</dbReference>